<keyword evidence="5" id="KW-0809">Transit peptide</keyword>
<evidence type="ECO:0000256" key="2">
    <source>
        <dbReference type="ARBA" id="ARBA00012637"/>
    </source>
</evidence>
<evidence type="ECO:0000256" key="8">
    <source>
        <dbReference type="ARBA" id="ARBA00047599"/>
    </source>
</evidence>
<dbReference type="InterPro" id="IPR045024">
    <property type="entry name" value="NDH-2"/>
</dbReference>
<evidence type="ECO:0000259" key="10">
    <source>
        <dbReference type="Pfam" id="PF07992"/>
    </source>
</evidence>
<evidence type="ECO:0000256" key="1">
    <source>
        <dbReference type="ARBA" id="ARBA00005272"/>
    </source>
</evidence>
<evidence type="ECO:0000256" key="5">
    <source>
        <dbReference type="ARBA" id="ARBA00022946"/>
    </source>
</evidence>
<reference evidence="12 13" key="1">
    <citation type="submission" date="2019-03" db="EMBL/GenBank/DDBJ databases">
        <title>Genomic Encyclopedia of Type Strains, Phase IV (KMG-IV): sequencing the most valuable type-strain genomes for metagenomic binning, comparative biology and taxonomic classification.</title>
        <authorList>
            <person name="Goeker M."/>
        </authorList>
    </citation>
    <scope>NUCLEOTIDE SEQUENCE [LARGE SCALE GENOMIC DNA]</scope>
    <source>
        <strain evidence="12 13">DSM 101</strain>
    </source>
</reference>
<evidence type="ECO:0000313" key="12">
    <source>
        <dbReference type="EMBL" id="TCK23637.1"/>
    </source>
</evidence>
<keyword evidence="7" id="KW-0520">NAD</keyword>
<dbReference type="Pfam" id="PF22366">
    <property type="entry name" value="NDH2_C"/>
    <property type="match status" value="1"/>
</dbReference>
<dbReference type="Gene3D" id="3.50.50.100">
    <property type="match status" value="1"/>
</dbReference>
<evidence type="ECO:0000256" key="6">
    <source>
        <dbReference type="ARBA" id="ARBA00023002"/>
    </source>
</evidence>
<dbReference type="PRINTS" id="PR00411">
    <property type="entry name" value="PNDRDTASEI"/>
</dbReference>
<evidence type="ECO:0000313" key="13">
    <source>
        <dbReference type="Proteomes" id="UP000295030"/>
    </source>
</evidence>
<dbReference type="RefSeq" id="WP_207907790.1">
    <property type="nucleotide sequence ID" value="NZ_SMFY01000003.1"/>
</dbReference>
<dbReference type="AlphaFoldDB" id="A0A4R1HMC2"/>
<evidence type="ECO:0000256" key="4">
    <source>
        <dbReference type="ARBA" id="ARBA00022827"/>
    </source>
</evidence>
<keyword evidence="3" id="KW-0285">Flavoprotein</keyword>
<comment type="catalytic activity">
    <reaction evidence="8">
        <text>a quinone + NADH + H(+) = a quinol + NAD(+)</text>
        <dbReference type="Rhea" id="RHEA:46160"/>
        <dbReference type="ChEBI" id="CHEBI:15378"/>
        <dbReference type="ChEBI" id="CHEBI:24646"/>
        <dbReference type="ChEBI" id="CHEBI:57540"/>
        <dbReference type="ChEBI" id="CHEBI:57945"/>
        <dbReference type="ChEBI" id="CHEBI:132124"/>
        <dbReference type="EC" id="1.6.5.9"/>
    </reaction>
</comment>
<dbReference type="PRINTS" id="PR00368">
    <property type="entry name" value="FADPNR"/>
</dbReference>
<sequence>MTEREATETPPSTRPHVVIVGAGFGGLQAARGLARAPVNVTLIDRHNYHCFQPLLYQVATATLSPADIAWPIRHILSRQTNITMLMARAEGVDRDRRELLTSEGPLAFDFLVLATGATHSYFGHEEWARYAPGLKDIEDATQLRRRILLAFERAEVASDPETRRRLLTFAIVGGGPTGVELAGSIAEISSHALAPDFKRVDPRTARILLIEAGEQLLPALPARLSAHARERLEAMGVEVLTGRPVIDIGPDHVTLEGGKSVSVSTKIWAAGVRASPAAQWLGADADRAGRCCVKPDLSVPGDPDIFVIGDAAAIVDSEGKPVPGIGPAAKQMGDHVARVIKARLAGSPSPTFRYRHAGDLATIGRNAAVVKLGRFELTGFLGWIFWGLVHVYFLVGARNRIAVATSWLWNYVTYQRAARLITGDVETPPVGELERDGRSLHPPN</sequence>
<dbReference type="PANTHER" id="PTHR43706">
    <property type="entry name" value="NADH DEHYDROGENASE"/>
    <property type="match status" value="1"/>
</dbReference>
<dbReference type="InterPro" id="IPR054585">
    <property type="entry name" value="NDH2-like_C"/>
</dbReference>
<dbReference type="GO" id="GO:0050136">
    <property type="term" value="F:NADH dehydrogenase (quinone) (non-electrogenic) activity"/>
    <property type="evidence" value="ECO:0007669"/>
    <property type="project" value="UniProtKB-EC"/>
</dbReference>
<proteinExistence type="inferred from homology"/>
<dbReference type="EC" id="1.6.5.9" evidence="2"/>
<organism evidence="12 13">
    <name type="scientific">Ancylobacter aquaticus</name>
    <dbReference type="NCBI Taxonomy" id="100"/>
    <lineage>
        <taxon>Bacteria</taxon>
        <taxon>Pseudomonadati</taxon>
        <taxon>Pseudomonadota</taxon>
        <taxon>Alphaproteobacteria</taxon>
        <taxon>Hyphomicrobiales</taxon>
        <taxon>Xanthobacteraceae</taxon>
        <taxon>Ancylobacter</taxon>
    </lineage>
</organism>
<keyword evidence="13" id="KW-1185">Reference proteome</keyword>
<evidence type="ECO:0000256" key="3">
    <source>
        <dbReference type="ARBA" id="ARBA00022630"/>
    </source>
</evidence>
<evidence type="ECO:0000256" key="7">
    <source>
        <dbReference type="ARBA" id="ARBA00023027"/>
    </source>
</evidence>
<keyword evidence="9" id="KW-1133">Transmembrane helix</keyword>
<keyword evidence="9" id="KW-0812">Transmembrane</keyword>
<accession>A0A4R1HMC2</accession>
<dbReference type="InterPro" id="IPR023753">
    <property type="entry name" value="FAD/NAD-binding_dom"/>
</dbReference>
<keyword evidence="4" id="KW-0274">FAD</keyword>
<evidence type="ECO:0000259" key="11">
    <source>
        <dbReference type="Pfam" id="PF22366"/>
    </source>
</evidence>
<dbReference type="InterPro" id="IPR036188">
    <property type="entry name" value="FAD/NAD-bd_sf"/>
</dbReference>
<keyword evidence="9" id="KW-0472">Membrane</keyword>
<dbReference type="PANTHER" id="PTHR43706:SF47">
    <property type="entry name" value="EXTERNAL NADH-UBIQUINONE OXIDOREDUCTASE 1, MITOCHONDRIAL-RELATED"/>
    <property type="match status" value="1"/>
</dbReference>
<comment type="caution">
    <text evidence="12">The sequence shown here is derived from an EMBL/GenBank/DDBJ whole genome shotgun (WGS) entry which is preliminary data.</text>
</comment>
<feature type="domain" description="FAD/NAD(P)-binding" evidence="10">
    <location>
        <begin position="16"/>
        <end position="332"/>
    </location>
</feature>
<protein>
    <recommendedName>
        <fullName evidence="2">NADH:ubiquinone reductase (non-electrogenic)</fullName>
        <ecNumber evidence="2">1.6.5.9</ecNumber>
    </recommendedName>
</protein>
<feature type="transmembrane region" description="Helical" evidence="9">
    <location>
        <begin position="377"/>
        <end position="395"/>
    </location>
</feature>
<feature type="domain" description="External alternative NADH-ubiquinone oxidoreductase-like C-terminal" evidence="11">
    <location>
        <begin position="356"/>
        <end position="410"/>
    </location>
</feature>
<comment type="similarity">
    <text evidence="1">Belongs to the NADH dehydrogenase family.</text>
</comment>
<dbReference type="Proteomes" id="UP000295030">
    <property type="component" value="Unassembled WGS sequence"/>
</dbReference>
<keyword evidence="6" id="KW-0560">Oxidoreductase</keyword>
<dbReference type="SUPFAM" id="SSF51905">
    <property type="entry name" value="FAD/NAD(P)-binding domain"/>
    <property type="match status" value="1"/>
</dbReference>
<name>A0A4R1HMC2_ANCAQ</name>
<evidence type="ECO:0000256" key="9">
    <source>
        <dbReference type="SAM" id="Phobius"/>
    </source>
</evidence>
<dbReference type="EMBL" id="SMFY01000003">
    <property type="protein sequence ID" value="TCK23637.1"/>
    <property type="molecule type" value="Genomic_DNA"/>
</dbReference>
<dbReference type="Pfam" id="PF07992">
    <property type="entry name" value="Pyr_redox_2"/>
    <property type="match status" value="1"/>
</dbReference>
<gene>
    <name evidence="12" type="ORF">EV667_3476</name>
</gene>